<dbReference type="SFLD" id="SFLDG01082">
    <property type="entry name" value="B12-binding_domain_containing"/>
    <property type="match status" value="1"/>
</dbReference>
<dbReference type="SFLD" id="SFLDG01061">
    <property type="entry name" value="methylthiotransferase"/>
    <property type="match status" value="1"/>
</dbReference>
<dbReference type="AlphaFoldDB" id="A0A3B1B455"/>
<dbReference type="GO" id="GO:0035598">
    <property type="term" value="F:tRNA (N(6)-L-threonylcarbamoyladenosine(37)-C(2))-methylthiotransferase activity"/>
    <property type="evidence" value="ECO:0007669"/>
    <property type="project" value="UniProtKB-EC"/>
</dbReference>
<dbReference type="InterPro" id="IPR006467">
    <property type="entry name" value="MiaB-like_bact"/>
</dbReference>
<evidence type="ECO:0000256" key="4">
    <source>
        <dbReference type="ARBA" id="ARBA00022691"/>
    </source>
</evidence>
<dbReference type="EC" id="2.8.4.5" evidence="10"/>
<evidence type="ECO:0000256" key="7">
    <source>
        <dbReference type="ARBA" id="ARBA00023014"/>
    </source>
</evidence>
<dbReference type="FunFam" id="3.80.30.20:FF:000001">
    <property type="entry name" value="tRNA-2-methylthio-N(6)-dimethylallyladenosine synthase 2"/>
    <property type="match status" value="1"/>
</dbReference>
<feature type="domain" description="MTTase N-terminal" evidence="8">
    <location>
        <begin position="1"/>
        <end position="110"/>
    </location>
</feature>
<evidence type="ECO:0000259" key="8">
    <source>
        <dbReference type="PROSITE" id="PS51449"/>
    </source>
</evidence>
<dbReference type="PANTHER" id="PTHR11918">
    <property type="entry name" value="RADICAL SAM PROTEINS"/>
    <property type="match status" value="1"/>
</dbReference>
<dbReference type="CDD" id="cd01335">
    <property type="entry name" value="Radical_SAM"/>
    <property type="match status" value="1"/>
</dbReference>
<dbReference type="NCBIfam" id="TIGR00089">
    <property type="entry name" value="MiaB/RimO family radical SAM methylthiotransferase"/>
    <property type="match status" value="1"/>
</dbReference>
<proteinExistence type="predicted"/>
<dbReference type="InterPro" id="IPR006638">
    <property type="entry name" value="Elp3/MiaA/NifB-like_rSAM"/>
</dbReference>
<feature type="domain" description="Radical SAM core" evidence="9">
    <location>
        <begin position="128"/>
        <end position="355"/>
    </location>
</feature>
<dbReference type="PROSITE" id="PS51918">
    <property type="entry name" value="RADICAL_SAM"/>
    <property type="match status" value="1"/>
</dbReference>
<keyword evidence="7" id="KW-0411">Iron-sulfur</keyword>
<dbReference type="SFLD" id="SFLDS00029">
    <property type="entry name" value="Radical_SAM"/>
    <property type="match status" value="1"/>
</dbReference>
<evidence type="ECO:0000256" key="5">
    <source>
        <dbReference type="ARBA" id="ARBA00022723"/>
    </source>
</evidence>
<dbReference type="SMART" id="SM00729">
    <property type="entry name" value="Elp3"/>
    <property type="match status" value="1"/>
</dbReference>
<dbReference type="InterPro" id="IPR023404">
    <property type="entry name" value="rSAM_horseshoe"/>
</dbReference>
<dbReference type="InterPro" id="IPR058240">
    <property type="entry name" value="rSAM_sf"/>
</dbReference>
<evidence type="ECO:0000256" key="6">
    <source>
        <dbReference type="ARBA" id="ARBA00023004"/>
    </source>
</evidence>
<dbReference type="InterPro" id="IPR013848">
    <property type="entry name" value="Methylthiotransferase_N"/>
</dbReference>
<keyword evidence="6" id="KW-0408">Iron</keyword>
<keyword evidence="4" id="KW-0949">S-adenosyl-L-methionine</keyword>
<protein>
    <submittedName>
        <fullName evidence="10">tRNA t(6)A37-methylthiotransferase</fullName>
        <ecNumber evidence="10">2.8.4.5</ecNumber>
    </submittedName>
</protein>
<evidence type="ECO:0000256" key="3">
    <source>
        <dbReference type="ARBA" id="ARBA00022679"/>
    </source>
</evidence>
<comment type="cofactor">
    <cofactor evidence="1">
        <name>[4Fe-4S] cluster</name>
        <dbReference type="ChEBI" id="CHEBI:49883"/>
    </cofactor>
</comment>
<dbReference type="Gene3D" id="3.40.50.12160">
    <property type="entry name" value="Methylthiotransferase, N-terminal domain"/>
    <property type="match status" value="1"/>
</dbReference>
<dbReference type="InterPro" id="IPR007197">
    <property type="entry name" value="rSAM"/>
</dbReference>
<dbReference type="Gene3D" id="3.80.30.20">
    <property type="entry name" value="tm_1862 like domain"/>
    <property type="match status" value="1"/>
</dbReference>
<reference evidence="10" key="1">
    <citation type="submission" date="2018-06" db="EMBL/GenBank/DDBJ databases">
        <authorList>
            <person name="Zhirakovskaya E."/>
        </authorList>
    </citation>
    <scope>NUCLEOTIDE SEQUENCE</scope>
</reference>
<dbReference type="PROSITE" id="PS51449">
    <property type="entry name" value="MTTASE_N"/>
    <property type="match status" value="1"/>
</dbReference>
<dbReference type="PROSITE" id="PS01278">
    <property type="entry name" value="MTTASE_RADICAL"/>
    <property type="match status" value="1"/>
</dbReference>
<dbReference type="InterPro" id="IPR020612">
    <property type="entry name" value="Methylthiotransferase_CS"/>
</dbReference>
<dbReference type="Pfam" id="PF04055">
    <property type="entry name" value="Radical_SAM"/>
    <property type="match status" value="1"/>
</dbReference>
<dbReference type="InterPro" id="IPR005839">
    <property type="entry name" value="Methylthiotransferase"/>
</dbReference>
<evidence type="ECO:0000313" key="10">
    <source>
        <dbReference type="EMBL" id="VAX06228.1"/>
    </source>
</evidence>
<gene>
    <name evidence="10" type="ORF">MNBD_GAMMA26-973</name>
</gene>
<sequence>MRVHLKTLGCRLNEAELETWSRDFLALGHELTQELNSADLVVVNSCAVTAEAVRKSRKLIRRAQKSNPKAKLVVSGCYASLDPADSAGIDLVVHNKDKDRLVEIATQQLDLHTMPATTTEPGESPLLARGRQRAFLKIQDGCRYHCTFCIVTLARGEERSRQTQEIVNDINALHAEGIQEVVLTGVHIGGYGSDINSNLLQLIKGILTDTKIPRIRLGSIEPWDLLDNFWSLFQNSRLMPHLHLPLQSGADSVLQRMARRCSTAEFRQLVADARHNIPNFNVTTDVIVGFPGETEEEWQQTLEFVEEIGFSHLHIFAYSPRPGTKAAELPDQVDRETSKARSKALHTLGHQLRKASMKANIGQECSVLIEGKPTTGADGQEIWGGYTPNFLRVTIRTKPGLALENCIRTIRLEQIADTGEHQMASLIQPII</sequence>
<name>A0A3B1B455_9ZZZZ</name>
<dbReference type="GO" id="GO:0046872">
    <property type="term" value="F:metal ion binding"/>
    <property type="evidence" value="ECO:0007669"/>
    <property type="project" value="UniProtKB-KW"/>
</dbReference>
<keyword evidence="2" id="KW-0004">4Fe-4S</keyword>
<dbReference type="GO" id="GO:0051539">
    <property type="term" value="F:4 iron, 4 sulfur cluster binding"/>
    <property type="evidence" value="ECO:0007669"/>
    <property type="project" value="UniProtKB-KW"/>
</dbReference>
<dbReference type="EMBL" id="UOFX01000011">
    <property type="protein sequence ID" value="VAX06228.1"/>
    <property type="molecule type" value="Genomic_DNA"/>
</dbReference>
<accession>A0A3B1B455</accession>
<dbReference type="NCBIfam" id="TIGR01579">
    <property type="entry name" value="MiaB-like-C"/>
    <property type="match status" value="1"/>
</dbReference>
<keyword evidence="3 10" id="KW-0808">Transferase</keyword>
<keyword evidence="5" id="KW-0479">Metal-binding</keyword>
<dbReference type="Pfam" id="PF00919">
    <property type="entry name" value="UPF0004"/>
    <property type="match status" value="1"/>
</dbReference>
<evidence type="ECO:0000256" key="2">
    <source>
        <dbReference type="ARBA" id="ARBA00022485"/>
    </source>
</evidence>
<dbReference type="PANTHER" id="PTHR11918:SF45">
    <property type="entry name" value="THREONYLCARBAMOYLADENOSINE TRNA METHYLTHIOTRANSFERASE"/>
    <property type="match status" value="1"/>
</dbReference>
<dbReference type="InterPro" id="IPR038135">
    <property type="entry name" value="Methylthiotransferase_N_sf"/>
</dbReference>
<dbReference type="SUPFAM" id="SSF102114">
    <property type="entry name" value="Radical SAM enzymes"/>
    <property type="match status" value="1"/>
</dbReference>
<evidence type="ECO:0000256" key="1">
    <source>
        <dbReference type="ARBA" id="ARBA00001966"/>
    </source>
</evidence>
<organism evidence="10">
    <name type="scientific">hydrothermal vent metagenome</name>
    <dbReference type="NCBI Taxonomy" id="652676"/>
    <lineage>
        <taxon>unclassified sequences</taxon>
        <taxon>metagenomes</taxon>
        <taxon>ecological metagenomes</taxon>
    </lineage>
</organism>
<evidence type="ECO:0000259" key="9">
    <source>
        <dbReference type="PROSITE" id="PS51918"/>
    </source>
</evidence>